<evidence type="ECO:0000256" key="2">
    <source>
        <dbReference type="SAM" id="Phobius"/>
    </source>
</evidence>
<feature type="transmembrane region" description="Helical" evidence="2">
    <location>
        <begin position="76"/>
        <end position="98"/>
    </location>
</feature>
<evidence type="ECO:0000313" key="3">
    <source>
        <dbReference type="EMBL" id="QBI20987.1"/>
    </source>
</evidence>
<dbReference type="RefSeq" id="WP_131155980.1">
    <property type="nucleotide sequence ID" value="NZ_CP036402.1"/>
</dbReference>
<keyword evidence="2" id="KW-0472">Membrane</keyword>
<gene>
    <name evidence="3" type="ORF">ER308_16330</name>
</gene>
<keyword evidence="4" id="KW-1185">Reference proteome</keyword>
<feature type="transmembrane region" description="Helical" evidence="2">
    <location>
        <begin position="105"/>
        <end position="125"/>
    </location>
</feature>
<proteinExistence type="predicted"/>
<sequence>MSEVARGGLALTGAALVAAALGALEGPWWTVPLGLVAAFRPAEPTDPAGGPAHRAVAVIAGGVVSTVGLALAPDDAGAVGLALAAAVPLLIAGAVLLLSGGRVGLVPFVAGVVAVAAAPGAPLVAALSAGAGLAGGFLVATVVDLAMLARARRRQPWPLTRGAHGGSPPDGLAEPRLPGEESEDGEPPARG</sequence>
<dbReference type="AlphaFoldDB" id="A0A411YIG5"/>
<evidence type="ECO:0000256" key="1">
    <source>
        <dbReference type="SAM" id="MobiDB-lite"/>
    </source>
</evidence>
<keyword evidence="2" id="KW-0812">Transmembrane</keyword>
<dbReference type="KEGG" id="erz:ER308_16330"/>
<feature type="transmembrane region" description="Helical" evidence="2">
    <location>
        <begin position="131"/>
        <end position="149"/>
    </location>
</feature>
<name>A0A411YIG5_9ACTN</name>
<evidence type="ECO:0000313" key="4">
    <source>
        <dbReference type="Proteomes" id="UP000291469"/>
    </source>
</evidence>
<keyword evidence="2" id="KW-1133">Transmembrane helix</keyword>
<feature type="compositionally biased region" description="Acidic residues" evidence="1">
    <location>
        <begin position="180"/>
        <end position="191"/>
    </location>
</feature>
<protein>
    <submittedName>
        <fullName evidence="3">Uncharacterized protein</fullName>
    </submittedName>
</protein>
<reference evidence="3 4" key="1">
    <citation type="submission" date="2019-01" db="EMBL/GenBank/DDBJ databases">
        <title>Egibacter rhizosphaerae EGI 80759T.</title>
        <authorList>
            <person name="Chen D.-D."/>
            <person name="Tian Y."/>
            <person name="Jiao J.-Y."/>
            <person name="Zhang X.-T."/>
            <person name="Zhang Y.-G."/>
            <person name="Zhang Y."/>
            <person name="Xiao M."/>
            <person name="Shu W.-S."/>
            <person name="Li W.-J."/>
        </authorList>
    </citation>
    <scope>NUCLEOTIDE SEQUENCE [LARGE SCALE GENOMIC DNA]</scope>
    <source>
        <strain evidence="3 4">EGI 80759</strain>
    </source>
</reference>
<dbReference type="Proteomes" id="UP000291469">
    <property type="component" value="Chromosome"/>
</dbReference>
<organism evidence="3 4">
    <name type="scientific">Egibacter rhizosphaerae</name>
    <dbReference type="NCBI Taxonomy" id="1670831"/>
    <lineage>
        <taxon>Bacteria</taxon>
        <taxon>Bacillati</taxon>
        <taxon>Actinomycetota</taxon>
        <taxon>Nitriliruptoria</taxon>
        <taxon>Egibacterales</taxon>
        <taxon>Egibacteraceae</taxon>
        <taxon>Egibacter</taxon>
    </lineage>
</organism>
<feature type="region of interest" description="Disordered" evidence="1">
    <location>
        <begin position="157"/>
        <end position="191"/>
    </location>
</feature>
<dbReference type="EMBL" id="CP036402">
    <property type="protein sequence ID" value="QBI20987.1"/>
    <property type="molecule type" value="Genomic_DNA"/>
</dbReference>
<accession>A0A411YIG5</accession>